<dbReference type="PANTHER" id="PTHR43767">
    <property type="entry name" value="LONG-CHAIN-FATTY-ACID--COA LIGASE"/>
    <property type="match status" value="1"/>
</dbReference>
<keyword evidence="3" id="KW-0436">Ligase</keyword>
<proteinExistence type="predicted"/>
<dbReference type="PROSITE" id="PS00455">
    <property type="entry name" value="AMP_BINDING"/>
    <property type="match status" value="1"/>
</dbReference>
<dbReference type="GO" id="GO:0003987">
    <property type="term" value="F:acetate-CoA ligase activity"/>
    <property type="evidence" value="ECO:0007669"/>
    <property type="project" value="UniProtKB-EC"/>
</dbReference>
<reference evidence="3" key="1">
    <citation type="submission" date="2015-10" db="EMBL/GenBank/DDBJ databases">
        <authorList>
            <person name="Gilbert D.G."/>
        </authorList>
    </citation>
    <scope>NUCLEOTIDE SEQUENCE</scope>
</reference>
<name>A0A160TTH2_9ZZZZ</name>
<dbReference type="EC" id="6.2.1.1" evidence="3"/>
<dbReference type="PANTHER" id="PTHR43767:SF1">
    <property type="entry name" value="NONRIBOSOMAL PEPTIDE SYNTHASE PES1 (EUROFUNG)-RELATED"/>
    <property type="match status" value="1"/>
</dbReference>
<dbReference type="InterPro" id="IPR045851">
    <property type="entry name" value="AMP-bd_C_sf"/>
</dbReference>
<sequence length="511" mass="55533">MVTTLGEISRESAKRFGDKTALIIEDKSFSYKEIDAMACRVANGLKASGVRPGDRVTLYSANCWEWAVSYHAIAKIGAVINPINVMLTSDEVKYVVEDSGTTAVLGSADKAESLLDLKGNNELKEVVLFGDTVPTGATSFEEWLKSGTDTFEVAHRNREDLAAICYTSGTTGHPKGAMHSHHNIIANAQGTAMMHVRTESDVMVNSLPLPHVYGSVVFNSGFMYGAKLVIVPRFEEEAVMSAIQQHRATILDGVPTAYYFLLAHPKFDDYDLSTLTRSTVGGQTLPAAKSIEWEERVGTAVLELWGMTELAGAATANPYYGDNKPGTIGLVYPGNEGKIVSAEDPTLDLEIGDEGEFMFRGPLVMLGYYGNDEATRDAMAAGGWMHTGDIATQDEDGYFTIVDRKKDMILTAGYNVYPAELERVICGHPSVALAAVGRLEDEARGELAKAYIMLKPGTQATGQEIVDFCRKQLAAYKVPRAVQFVDSVPQTSSGKIMRRRLPDIDDGGRNI</sequence>
<feature type="domain" description="AMP-binding enzyme C-terminal" evidence="2">
    <location>
        <begin position="420"/>
        <end position="495"/>
    </location>
</feature>
<dbReference type="Gene3D" id="3.40.50.12780">
    <property type="entry name" value="N-terminal domain of ligase-like"/>
    <property type="match status" value="1"/>
</dbReference>
<dbReference type="InterPro" id="IPR000873">
    <property type="entry name" value="AMP-dep_synth/lig_dom"/>
</dbReference>
<dbReference type="InterPro" id="IPR050237">
    <property type="entry name" value="ATP-dep_AMP-bd_enzyme"/>
</dbReference>
<dbReference type="SUPFAM" id="SSF56801">
    <property type="entry name" value="Acetyl-CoA synthetase-like"/>
    <property type="match status" value="1"/>
</dbReference>
<dbReference type="Pfam" id="PF13193">
    <property type="entry name" value="AMP-binding_C"/>
    <property type="match status" value="1"/>
</dbReference>
<dbReference type="InterPro" id="IPR042099">
    <property type="entry name" value="ANL_N_sf"/>
</dbReference>
<evidence type="ECO:0000313" key="3">
    <source>
        <dbReference type="EMBL" id="CUS50538.1"/>
    </source>
</evidence>
<dbReference type="Pfam" id="PF00501">
    <property type="entry name" value="AMP-binding"/>
    <property type="match status" value="1"/>
</dbReference>
<dbReference type="EMBL" id="CZRL01000032">
    <property type="protein sequence ID" value="CUS50538.1"/>
    <property type="molecule type" value="Genomic_DNA"/>
</dbReference>
<dbReference type="Gene3D" id="3.30.300.30">
    <property type="match status" value="1"/>
</dbReference>
<evidence type="ECO:0000259" key="2">
    <source>
        <dbReference type="Pfam" id="PF13193"/>
    </source>
</evidence>
<gene>
    <name evidence="3" type="ORF">MGWOODY_XGa117</name>
</gene>
<dbReference type="AlphaFoldDB" id="A0A160TTH2"/>
<dbReference type="InterPro" id="IPR020845">
    <property type="entry name" value="AMP-binding_CS"/>
</dbReference>
<evidence type="ECO:0000259" key="1">
    <source>
        <dbReference type="Pfam" id="PF00501"/>
    </source>
</evidence>
<dbReference type="InterPro" id="IPR025110">
    <property type="entry name" value="AMP-bd_C"/>
</dbReference>
<protein>
    <submittedName>
        <fullName evidence="3">Acetyl-coenzyme A synthetase</fullName>
        <ecNumber evidence="3">6.2.1.1</ecNumber>
    </submittedName>
</protein>
<accession>A0A160TTH2</accession>
<organism evidence="3">
    <name type="scientific">hydrothermal vent metagenome</name>
    <dbReference type="NCBI Taxonomy" id="652676"/>
    <lineage>
        <taxon>unclassified sequences</taxon>
        <taxon>metagenomes</taxon>
        <taxon>ecological metagenomes</taxon>
    </lineage>
</organism>
<feature type="domain" description="AMP-dependent synthetase/ligase" evidence="1">
    <location>
        <begin position="10"/>
        <end position="369"/>
    </location>
</feature>